<comment type="caution">
    <text evidence="2">The sequence shown here is derived from an EMBL/GenBank/DDBJ whole genome shotgun (WGS) entry which is preliminary data.</text>
</comment>
<dbReference type="GO" id="GO:0004672">
    <property type="term" value="F:protein kinase activity"/>
    <property type="evidence" value="ECO:0007669"/>
    <property type="project" value="InterPro"/>
</dbReference>
<dbReference type="PROSITE" id="PS50011">
    <property type="entry name" value="PROTEIN_KINASE_DOM"/>
    <property type="match status" value="1"/>
</dbReference>
<protein>
    <recommendedName>
        <fullName evidence="1">Protein kinase domain-containing protein</fullName>
    </recommendedName>
</protein>
<reference evidence="2 3" key="1">
    <citation type="submission" date="2018-06" db="EMBL/GenBank/DDBJ databases">
        <title>Comparative genomics reveals the genomic features of Rhizophagus irregularis, R. cerebriforme, R. diaphanum and Gigaspora rosea, and their symbiotic lifestyle signature.</title>
        <authorList>
            <person name="Morin E."/>
            <person name="San Clemente H."/>
            <person name="Chen E.C.H."/>
            <person name="De La Providencia I."/>
            <person name="Hainaut M."/>
            <person name="Kuo A."/>
            <person name="Kohler A."/>
            <person name="Murat C."/>
            <person name="Tang N."/>
            <person name="Roy S."/>
            <person name="Loubradou J."/>
            <person name="Henrissat B."/>
            <person name="Grigoriev I.V."/>
            <person name="Corradi N."/>
            <person name="Roux C."/>
            <person name="Martin F.M."/>
        </authorList>
    </citation>
    <scope>NUCLEOTIDE SEQUENCE [LARGE SCALE GENOMIC DNA]</scope>
    <source>
        <strain evidence="2 3">DAOM 194757</strain>
    </source>
</reference>
<evidence type="ECO:0000313" key="3">
    <source>
        <dbReference type="Proteomes" id="UP000266673"/>
    </source>
</evidence>
<organism evidence="2 3">
    <name type="scientific">Gigaspora rosea</name>
    <dbReference type="NCBI Taxonomy" id="44941"/>
    <lineage>
        <taxon>Eukaryota</taxon>
        <taxon>Fungi</taxon>
        <taxon>Fungi incertae sedis</taxon>
        <taxon>Mucoromycota</taxon>
        <taxon>Glomeromycotina</taxon>
        <taxon>Glomeromycetes</taxon>
        <taxon>Diversisporales</taxon>
        <taxon>Gigasporaceae</taxon>
        <taxon>Gigaspora</taxon>
    </lineage>
</organism>
<dbReference type="Pfam" id="PF00069">
    <property type="entry name" value="Pkinase"/>
    <property type="match status" value="1"/>
</dbReference>
<gene>
    <name evidence="2" type="ORF">C2G38_2188392</name>
</gene>
<dbReference type="OrthoDB" id="3269467at2759"/>
<dbReference type="Gene3D" id="1.10.510.10">
    <property type="entry name" value="Transferase(Phosphotransferase) domain 1"/>
    <property type="match status" value="1"/>
</dbReference>
<dbReference type="SUPFAM" id="SSF56112">
    <property type="entry name" value="Protein kinase-like (PK-like)"/>
    <property type="match status" value="1"/>
</dbReference>
<dbReference type="EMBL" id="QKWP01000634">
    <property type="protein sequence ID" value="RIB17056.1"/>
    <property type="molecule type" value="Genomic_DNA"/>
</dbReference>
<dbReference type="Proteomes" id="UP000266673">
    <property type="component" value="Unassembled WGS sequence"/>
</dbReference>
<sequence>MPYVAFEVLSGDNPFTQKADIYGFGIIIVEMSTSQRPFDKHEFNLKLAVEICKELQPKIASELDANNVDSIDAGEIKPFYQMKW</sequence>
<evidence type="ECO:0000259" key="1">
    <source>
        <dbReference type="PROSITE" id="PS50011"/>
    </source>
</evidence>
<dbReference type="InterPro" id="IPR011009">
    <property type="entry name" value="Kinase-like_dom_sf"/>
</dbReference>
<dbReference type="InterPro" id="IPR000719">
    <property type="entry name" value="Prot_kinase_dom"/>
</dbReference>
<accession>A0A397VCM6</accession>
<dbReference type="GO" id="GO:0005524">
    <property type="term" value="F:ATP binding"/>
    <property type="evidence" value="ECO:0007669"/>
    <property type="project" value="InterPro"/>
</dbReference>
<feature type="domain" description="Protein kinase" evidence="1">
    <location>
        <begin position="1"/>
        <end position="84"/>
    </location>
</feature>
<keyword evidence="3" id="KW-1185">Reference proteome</keyword>
<proteinExistence type="predicted"/>
<name>A0A397VCM6_9GLOM</name>
<dbReference type="AlphaFoldDB" id="A0A397VCM6"/>
<evidence type="ECO:0000313" key="2">
    <source>
        <dbReference type="EMBL" id="RIB17056.1"/>
    </source>
</evidence>